<dbReference type="GeneID" id="27684936"/>
<dbReference type="InterPro" id="IPR005607">
    <property type="entry name" value="BSD_dom"/>
</dbReference>
<evidence type="ECO:0000259" key="2">
    <source>
        <dbReference type="PROSITE" id="PS50858"/>
    </source>
</evidence>
<feature type="domain" description="BSD" evidence="2">
    <location>
        <begin position="262"/>
        <end position="301"/>
    </location>
</feature>
<dbReference type="OrthoDB" id="72325at2759"/>
<feature type="compositionally biased region" description="Acidic residues" evidence="1">
    <location>
        <begin position="315"/>
        <end position="335"/>
    </location>
</feature>
<dbReference type="InterPro" id="IPR035925">
    <property type="entry name" value="BSD_dom_sf"/>
</dbReference>
<dbReference type="AlphaFoldDB" id="A0A0L0HSG7"/>
<accession>A0A0L0HSG7</accession>
<protein>
    <recommendedName>
        <fullName evidence="2">BSD domain-containing protein</fullName>
    </recommendedName>
</protein>
<dbReference type="VEuPathDB" id="FungiDB:SPPG_01260"/>
<name>A0A0L0HSG7_SPIPD</name>
<evidence type="ECO:0000313" key="4">
    <source>
        <dbReference type="Proteomes" id="UP000053201"/>
    </source>
</evidence>
<evidence type="ECO:0000256" key="1">
    <source>
        <dbReference type="SAM" id="MobiDB-lite"/>
    </source>
</evidence>
<feature type="compositionally biased region" description="Basic and acidic residues" evidence="1">
    <location>
        <begin position="340"/>
        <end position="349"/>
    </location>
</feature>
<dbReference type="PANTHER" id="PTHR16019">
    <property type="entry name" value="SYNAPSE-ASSOCIATED PROTEIN"/>
    <property type="match status" value="1"/>
</dbReference>
<dbReference type="InParanoid" id="A0A0L0HSG7"/>
<dbReference type="SMART" id="SM00751">
    <property type="entry name" value="BSD"/>
    <property type="match status" value="1"/>
</dbReference>
<evidence type="ECO:0000313" key="3">
    <source>
        <dbReference type="EMBL" id="KND03804.1"/>
    </source>
</evidence>
<dbReference type="SUPFAM" id="SSF140383">
    <property type="entry name" value="BSD domain-like"/>
    <property type="match status" value="1"/>
</dbReference>
<dbReference type="OMA" id="TYYEGAR"/>
<dbReference type="PANTHER" id="PTHR16019:SF5">
    <property type="entry name" value="BSD DOMAIN-CONTAINING PROTEIN 1"/>
    <property type="match status" value="1"/>
</dbReference>
<dbReference type="Gene3D" id="1.10.3970.10">
    <property type="entry name" value="BSD domain"/>
    <property type="match status" value="1"/>
</dbReference>
<sequence>MSSLEALETVEDLPTAADLRAANAELLDASIQLPPTPSELEERQPTLPLQQAKQPSSFGWQGFSWGGLVDAVKKQSEAVVDVYKRDLSELVSVVTTESTTQFDKISHTLKDTFAEISAPTEHDNKHESTPEDLSAIAVGDMVLAGPGSGTVTPRADKTLDLSALDELTVKADKLLGKFSEGLTQFLSSAVTIVPGEEVQEHVSKTKSKPVKRDVIFNRKAALLASLKADPSTYQTDPSKSTDEEFCARFKTFQETFTTPNQEIAVLEQDPVVKGMLAQFVPSEMSFNEFWLRYFFRIAEVDREEAVRKELMNLSEQDEEAFSWGSEDEEEEEEVGGDAKAGPEEKDATRTSETMSEEASEQIDTALQDDSASEIASTEFTANPRLETSPSKESSTSPNPASSQETSETQSPSPRPTHLAAKRSMDSTDSFEVVNGPAGQSSPSPDPKAEEDDDWGNWE</sequence>
<dbReference type="Pfam" id="PF03909">
    <property type="entry name" value="BSD"/>
    <property type="match status" value="1"/>
</dbReference>
<dbReference type="eggNOG" id="KOG2690">
    <property type="taxonomic scope" value="Eukaryota"/>
</dbReference>
<dbReference type="RefSeq" id="XP_016611843.1">
    <property type="nucleotide sequence ID" value="XM_016749585.1"/>
</dbReference>
<dbReference type="Proteomes" id="UP000053201">
    <property type="component" value="Unassembled WGS sequence"/>
</dbReference>
<keyword evidence="4" id="KW-1185">Reference proteome</keyword>
<dbReference type="InterPro" id="IPR051494">
    <property type="entry name" value="BSD_domain-containing"/>
</dbReference>
<feature type="region of interest" description="Disordered" evidence="1">
    <location>
        <begin position="314"/>
        <end position="458"/>
    </location>
</feature>
<feature type="region of interest" description="Disordered" evidence="1">
    <location>
        <begin position="33"/>
        <end position="54"/>
    </location>
</feature>
<dbReference type="GO" id="GO:0005737">
    <property type="term" value="C:cytoplasm"/>
    <property type="evidence" value="ECO:0007669"/>
    <property type="project" value="TreeGrafter"/>
</dbReference>
<feature type="compositionally biased region" description="Acidic residues" evidence="1">
    <location>
        <begin position="448"/>
        <end position="458"/>
    </location>
</feature>
<dbReference type="EMBL" id="KQ257451">
    <property type="protein sequence ID" value="KND03804.1"/>
    <property type="molecule type" value="Genomic_DNA"/>
</dbReference>
<gene>
    <name evidence="3" type="ORF">SPPG_01260</name>
</gene>
<proteinExistence type="predicted"/>
<organism evidence="3 4">
    <name type="scientific">Spizellomyces punctatus (strain DAOM BR117)</name>
    <dbReference type="NCBI Taxonomy" id="645134"/>
    <lineage>
        <taxon>Eukaryota</taxon>
        <taxon>Fungi</taxon>
        <taxon>Fungi incertae sedis</taxon>
        <taxon>Chytridiomycota</taxon>
        <taxon>Chytridiomycota incertae sedis</taxon>
        <taxon>Chytridiomycetes</taxon>
        <taxon>Spizellomycetales</taxon>
        <taxon>Spizellomycetaceae</taxon>
        <taxon>Spizellomyces</taxon>
    </lineage>
</organism>
<feature type="compositionally biased region" description="Polar residues" evidence="1">
    <location>
        <begin position="361"/>
        <end position="380"/>
    </location>
</feature>
<dbReference type="PROSITE" id="PS50858">
    <property type="entry name" value="BSD"/>
    <property type="match status" value="1"/>
</dbReference>
<reference evidence="3 4" key="1">
    <citation type="submission" date="2009-08" db="EMBL/GenBank/DDBJ databases">
        <title>The Genome Sequence of Spizellomyces punctatus strain DAOM BR117.</title>
        <authorList>
            <consortium name="The Broad Institute Genome Sequencing Platform"/>
            <person name="Russ C."/>
            <person name="Cuomo C."/>
            <person name="Shea T."/>
            <person name="Young S.K."/>
            <person name="Zeng Q."/>
            <person name="Koehrsen M."/>
            <person name="Haas B."/>
            <person name="Borodovsky M."/>
            <person name="Guigo R."/>
            <person name="Alvarado L."/>
            <person name="Berlin A."/>
            <person name="Bochicchio J."/>
            <person name="Borenstein D."/>
            <person name="Chapman S."/>
            <person name="Chen Z."/>
            <person name="Engels R."/>
            <person name="Freedman E."/>
            <person name="Gellesch M."/>
            <person name="Goldberg J."/>
            <person name="Griggs A."/>
            <person name="Gujja S."/>
            <person name="Heiman D."/>
            <person name="Hepburn T."/>
            <person name="Howarth C."/>
            <person name="Jen D."/>
            <person name="Larson L."/>
            <person name="Lewis B."/>
            <person name="Mehta T."/>
            <person name="Park D."/>
            <person name="Pearson M."/>
            <person name="Roberts A."/>
            <person name="Saif S."/>
            <person name="Shenoy N."/>
            <person name="Sisk P."/>
            <person name="Stolte C."/>
            <person name="Sykes S."/>
            <person name="Thomson T."/>
            <person name="Walk T."/>
            <person name="White J."/>
            <person name="Yandava C."/>
            <person name="Burger G."/>
            <person name="Gray M.W."/>
            <person name="Holland P.W.H."/>
            <person name="King N."/>
            <person name="Lang F.B.F."/>
            <person name="Roger A.J."/>
            <person name="Ruiz-Trillo I."/>
            <person name="Lander E."/>
            <person name="Nusbaum C."/>
        </authorList>
    </citation>
    <scope>NUCLEOTIDE SEQUENCE [LARGE SCALE GENOMIC DNA]</scope>
    <source>
        <strain evidence="3 4">DAOM BR117</strain>
    </source>
</reference>
<feature type="compositionally biased region" description="Low complexity" evidence="1">
    <location>
        <begin position="386"/>
        <end position="411"/>
    </location>
</feature>